<protein>
    <submittedName>
        <fullName evidence="2">DUF38 domain-containing protein</fullName>
    </submittedName>
</protein>
<dbReference type="AlphaFoldDB" id="A0AAF3FI18"/>
<keyword evidence="1" id="KW-1185">Reference proteome</keyword>
<dbReference type="Proteomes" id="UP000887575">
    <property type="component" value="Unassembled WGS sequence"/>
</dbReference>
<evidence type="ECO:0000313" key="2">
    <source>
        <dbReference type="WBParaSite" id="MBELARI_LOCUS6751"/>
    </source>
</evidence>
<reference evidence="2" key="1">
    <citation type="submission" date="2024-02" db="UniProtKB">
        <authorList>
            <consortium name="WormBaseParasite"/>
        </authorList>
    </citation>
    <scope>IDENTIFICATION</scope>
</reference>
<accession>A0AAF3FI18</accession>
<evidence type="ECO:0000313" key="1">
    <source>
        <dbReference type="Proteomes" id="UP000887575"/>
    </source>
</evidence>
<name>A0AAF3FI18_9BILA</name>
<sequence length="344" mass="40545">MIPKIELRVLTKNVYKEFLKGETAELMIEISLIGIYKEFEFYPSFTFRDNSIHGRGFAIDGVRPMFWKMLNKIDYCRILQIDVHYFEDTSEKEKLIRQYFRNLKFLPKLTCVNLLDLNISETKLGKVIYENLNILQPVKAKIGTLWAPLDRFTPFLSEEILRQNFSCCEFLQWNIPGEIDFEKISKIETNCLLIPNMKWANFQESLSYLSHGKLLNGKREMVFCLQCLVDDQLVLDSFRIVLRTLDFPKSFVEKSGRQRLEAGSIEAEDLIETVKKLKWKNAGMFEYPYKAADFSLSRKQGFFKRSFDGGEECLYFVNQQKGIVHQTHQYLEVFVKFRKTVVEE</sequence>
<dbReference type="WBParaSite" id="MBELARI_LOCUS6751">
    <property type="protein sequence ID" value="MBELARI_LOCUS6751"/>
    <property type="gene ID" value="MBELARI_LOCUS6751"/>
</dbReference>
<organism evidence="1 2">
    <name type="scientific">Mesorhabditis belari</name>
    <dbReference type="NCBI Taxonomy" id="2138241"/>
    <lineage>
        <taxon>Eukaryota</taxon>
        <taxon>Metazoa</taxon>
        <taxon>Ecdysozoa</taxon>
        <taxon>Nematoda</taxon>
        <taxon>Chromadorea</taxon>
        <taxon>Rhabditida</taxon>
        <taxon>Rhabditina</taxon>
        <taxon>Rhabditomorpha</taxon>
        <taxon>Rhabditoidea</taxon>
        <taxon>Rhabditidae</taxon>
        <taxon>Mesorhabditinae</taxon>
        <taxon>Mesorhabditis</taxon>
    </lineage>
</organism>
<proteinExistence type="predicted"/>